<accession>A0A6G1LNU6</accession>
<feature type="transmembrane region" description="Helical" evidence="10">
    <location>
        <begin position="34"/>
        <end position="53"/>
    </location>
</feature>
<evidence type="ECO:0000256" key="1">
    <source>
        <dbReference type="ARBA" id="ARBA00004651"/>
    </source>
</evidence>
<evidence type="ECO:0000256" key="2">
    <source>
        <dbReference type="ARBA" id="ARBA00022475"/>
    </source>
</evidence>
<evidence type="ECO:0000313" key="13">
    <source>
        <dbReference type="Proteomes" id="UP000479987"/>
    </source>
</evidence>
<feature type="coiled-coil region" evidence="11">
    <location>
        <begin position="86"/>
        <end position="113"/>
    </location>
</feature>
<keyword evidence="13" id="KW-1185">Reference proteome</keyword>
<evidence type="ECO:0000256" key="5">
    <source>
        <dbReference type="ARBA" id="ARBA00022725"/>
    </source>
</evidence>
<gene>
    <name evidence="12" type="primary">Or-300</name>
    <name evidence="12" type="synonym">Nful_v1.0-Or-300</name>
    <name evidence="12" type="ORF">NFUL_NFUL000425</name>
</gene>
<comment type="subcellular location">
    <subcellularLocation>
        <location evidence="1 10">Cell membrane</location>
        <topology evidence="1 10">Multi-pass membrane protein</topology>
    </subcellularLocation>
</comment>
<evidence type="ECO:0000256" key="10">
    <source>
        <dbReference type="RuleBase" id="RU351113"/>
    </source>
</evidence>
<feature type="transmembrane region" description="Helical" evidence="10">
    <location>
        <begin position="125"/>
        <end position="143"/>
    </location>
</feature>
<keyword evidence="11" id="KW-0175">Coiled coil</keyword>
<comment type="caution">
    <text evidence="12">The sequence shown here is derived from an EMBL/GenBank/DDBJ whole genome shotgun (WGS) entry which is preliminary data.</text>
</comment>
<dbReference type="Proteomes" id="UP000479987">
    <property type="component" value="Unassembled WGS sequence"/>
</dbReference>
<dbReference type="GO" id="GO:0004984">
    <property type="term" value="F:olfactory receptor activity"/>
    <property type="evidence" value="ECO:0007669"/>
    <property type="project" value="InterPro"/>
</dbReference>
<protein>
    <recommendedName>
        <fullName evidence="10">Odorant receptor</fullName>
    </recommendedName>
</protein>
<feature type="transmembrane region" description="Helical" evidence="10">
    <location>
        <begin position="299"/>
        <end position="319"/>
    </location>
</feature>
<reference evidence="12 13" key="1">
    <citation type="submission" date="2019-08" db="EMBL/GenBank/DDBJ databases">
        <title>High quality draft denovo assembly of Nylanderia fulva.</title>
        <authorList>
            <person name="Vargo E.L."/>
            <person name="Tarone A.M."/>
            <person name="Konganti K.R."/>
        </authorList>
    </citation>
    <scope>NUCLEOTIDE SEQUENCE [LARGE SCALE GENOMIC DNA]</scope>
    <source>
        <strain evidence="12">TAMU-Nful-2015</strain>
        <tissue evidence="12">Whole body</tissue>
    </source>
</reference>
<evidence type="ECO:0000256" key="11">
    <source>
        <dbReference type="SAM" id="Coils"/>
    </source>
</evidence>
<evidence type="ECO:0000256" key="4">
    <source>
        <dbReference type="ARBA" id="ARBA00022692"/>
    </source>
</evidence>
<dbReference type="GO" id="GO:0005549">
    <property type="term" value="F:odorant binding"/>
    <property type="evidence" value="ECO:0007669"/>
    <property type="project" value="InterPro"/>
</dbReference>
<sequence length="394" mass="45351">MFNVQTKYFSVSKTLLLAVGLWPYQQSNFTRFQFIFLSTILTTQVIFQFAVFISQRCTPLLITKVLSPGLACTILVIKYNMFFVNVKTVKDLLEQLVDMCNKLKDENEFAIINEYGCDSIRYTKLLIVIGISSIFLCTFASLWSEILDIILPTNVSRSHNFLIMTEYFIDQQKYFYIILVHFILSIAIGIAVIIAISAMLITYFQHICGMLKIASYRIERAMNINILQNINEMKYIFIHEGLICAVNIHRQAMNLCLDMLSCIETMLFCLIIFGVLMMSITLFQIFQILSIEGDIKECLVPFIVALFSVAYMFVSNYIAQTIMNHNEHIFITAYNVKWYIAPLCIQKMTLFLLQRSSKNFNLNVGGLFNGSIETFATLVKTSVSYFTVIYSTQK</sequence>
<name>A0A6G1LNU6_9HYME</name>
<dbReference type="PANTHER" id="PTHR21137">
    <property type="entry name" value="ODORANT RECEPTOR"/>
    <property type="match status" value="1"/>
</dbReference>
<comment type="similarity">
    <text evidence="10">Belongs to the insect chemoreceptor superfamily. Heteromeric odorant receptor channel (TC 1.A.69) family.</text>
</comment>
<evidence type="ECO:0000256" key="8">
    <source>
        <dbReference type="ARBA" id="ARBA00023170"/>
    </source>
</evidence>
<evidence type="ECO:0000256" key="9">
    <source>
        <dbReference type="ARBA" id="ARBA00023224"/>
    </source>
</evidence>
<keyword evidence="2" id="KW-1003">Cell membrane</keyword>
<dbReference type="Pfam" id="PF02949">
    <property type="entry name" value="7tm_6"/>
    <property type="match status" value="1"/>
</dbReference>
<dbReference type="PANTHER" id="PTHR21137:SF35">
    <property type="entry name" value="ODORANT RECEPTOR 19A-RELATED"/>
    <property type="match status" value="1"/>
</dbReference>
<dbReference type="InterPro" id="IPR004117">
    <property type="entry name" value="7tm6_olfct_rcpt"/>
</dbReference>
<keyword evidence="5 10" id="KW-0552">Olfaction</keyword>
<dbReference type="GO" id="GO:0005886">
    <property type="term" value="C:plasma membrane"/>
    <property type="evidence" value="ECO:0007669"/>
    <property type="project" value="UniProtKB-SubCell"/>
</dbReference>
<dbReference type="EMBL" id="SGBU01000091">
    <property type="protein sequence ID" value="KAF3054232.1"/>
    <property type="molecule type" value="Genomic_DNA"/>
</dbReference>
<dbReference type="OrthoDB" id="7543708at2759"/>
<comment type="caution">
    <text evidence="10">Lacks conserved residue(s) required for the propagation of feature annotation.</text>
</comment>
<proteinExistence type="inferred from homology"/>
<feature type="transmembrane region" description="Helical" evidence="10">
    <location>
        <begin position="267"/>
        <end position="287"/>
    </location>
</feature>
<dbReference type="AlphaFoldDB" id="A0A6G1LNU6"/>
<evidence type="ECO:0000256" key="6">
    <source>
        <dbReference type="ARBA" id="ARBA00022989"/>
    </source>
</evidence>
<evidence type="ECO:0000313" key="12">
    <source>
        <dbReference type="EMBL" id="KAF3054232.1"/>
    </source>
</evidence>
<evidence type="ECO:0000256" key="7">
    <source>
        <dbReference type="ARBA" id="ARBA00023136"/>
    </source>
</evidence>
<evidence type="ECO:0000256" key="3">
    <source>
        <dbReference type="ARBA" id="ARBA00022606"/>
    </source>
</evidence>
<keyword evidence="6 10" id="KW-1133">Transmembrane helix</keyword>
<keyword evidence="4 10" id="KW-0812">Transmembrane</keyword>
<keyword evidence="3 10" id="KW-0716">Sensory transduction</keyword>
<keyword evidence="7 10" id="KW-0472">Membrane</keyword>
<dbReference type="GO" id="GO:0007165">
    <property type="term" value="P:signal transduction"/>
    <property type="evidence" value="ECO:0007669"/>
    <property type="project" value="UniProtKB-KW"/>
</dbReference>
<organism evidence="12 13">
    <name type="scientific">Nylanderia fulva</name>
    <dbReference type="NCBI Taxonomy" id="613905"/>
    <lineage>
        <taxon>Eukaryota</taxon>
        <taxon>Metazoa</taxon>
        <taxon>Ecdysozoa</taxon>
        <taxon>Arthropoda</taxon>
        <taxon>Hexapoda</taxon>
        <taxon>Insecta</taxon>
        <taxon>Pterygota</taxon>
        <taxon>Neoptera</taxon>
        <taxon>Endopterygota</taxon>
        <taxon>Hymenoptera</taxon>
        <taxon>Apocrita</taxon>
        <taxon>Aculeata</taxon>
        <taxon>Formicoidea</taxon>
        <taxon>Formicidae</taxon>
        <taxon>Formicinae</taxon>
        <taxon>Nylanderia</taxon>
    </lineage>
</organism>
<keyword evidence="8 10" id="KW-0675">Receptor</keyword>
<feature type="transmembrane region" description="Helical" evidence="10">
    <location>
        <begin position="174"/>
        <end position="204"/>
    </location>
</feature>
<keyword evidence="9 10" id="KW-0807">Transducer</keyword>